<dbReference type="PANTHER" id="PTHR30509:SF9">
    <property type="entry name" value="MULTIDRUG RESISTANCE PROTEIN MDTO"/>
    <property type="match status" value="1"/>
</dbReference>
<dbReference type="RefSeq" id="WP_067975142.1">
    <property type="nucleotide sequence ID" value="NZ_CP014160.1"/>
</dbReference>
<gene>
    <name evidence="7" type="ORF">AWM72_06585</name>
</gene>
<keyword evidence="3 6" id="KW-0812">Transmembrane</keyword>
<feature type="transmembrane region" description="Helical" evidence="6">
    <location>
        <begin position="51"/>
        <end position="69"/>
    </location>
</feature>
<dbReference type="Pfam" id="PF06081">
    <property type="entry name" value="ArAE_1"/>
    <property type="match status" value="1"/>
</dbReference>
<reference evidence="7 8" key="1">
    <citation type="journal article" date="2016" name="Genome Announc.">
        <title>Complete Genome Sequences of Aerococcus christensenii CCUG 28831T, Aerococcus sanguinicola CCUG 43001T, Aerococcus urinae CCUG 36881T, Aerococcus urinaeequi CCUG 28094T, Aerococcus urinaehominis CCUG 42038 BT, and Aerococcus viridans CCUG 4311T.</title>
        <authorList>
            <person name="Carkaci D."/>
            <person name="Dargis R."/>
            <person name="Nielsen X.C."/>
            <person name="Skovgaard O."/>
            <person name="Fuursted K."/>
            <person name="Christensen J.J."/>
        </authorList>
    </citation>
    <scope>NUCLEOTIDE SEQUENCE [LARGE SCALE GENOMIC DNA]</scope>
    <source>
        <strain evidence="7 8">CCUG43001</strain>
    </source>
</reference>
<dbReference type="GeneID" id="92903730"/>
<keyword evidence="5 6" id="KW-0472">Membrane</keyword>
<evidence type="ECO:0000256" key="5">
    <source>
        <dbReference type="ARBA" id="ARBA00023136"/>
    </source>
</evidence>
<dbReference type="InterPro" id="IPR010343">
    <property type="entry name" value="ArAE_1"/>
</dbReference>
<feature type="transmembrane region" description="Helical" evidence="6">
    <location>
        <begin position="12"/>
        <end position="31"/>
    </location>
</feature>
<accession>A0A109RDS9</accession>
<dbReference type="AlphaFoldDB" id="A0A109RDS9"/>
<dbReference type="SUPFAM" id="SSF56815">
    <property type="entry name" value="Sec1/munc18-like (SM) proteins"/>
    <property type="match status" value="1"/>
</dbReference>
<keyword evidence="4 6" id="KW-1133">Transmembrane helix</keyword>
<proteinExistence type="predicted"/>
<evidence type="ECO:0000256" key="4">
    <source>
        <dbReference type="ARBA" id="ARBA00022989"/>
    </source>
</evidence>
<reference evidence="8" key="2">
    <citation type="submission" date="2016-01" db="EMBL/GenBank/DDBJ databases">
        <title>Six Aerococcus type strain genome sequencing and assembly using PacBio and Illumina Hiseq.</title>
        <authorList>
            <person name="Carkaci D."/>
            <person name="Dargis R."/>
            <person name="Nielsen X.C."/>
            <person name="Skovgaard O."/>
            <person name="Fuursted K."/>
            <person name="Christensen J.J."/>
        </authorList>
    </citation>
    <scope>NUCLEOTIDE SEQUENCE [LARGE SCALE GENOMIC DNA]</scope>
    <source>
        <strain evidence="8">CCUG43001</strain>
    </source>
</reference>
<comment type="subcellular location">
    <subcellularLocation>
        <location evidence="1">Cell membrane</location>
        <topology evidence="1">Multi-pass membrane protein</topology>
    </subcellularLocation>
</comment>
<evidence type="ECO:0000256" key="3">
    <source>
        <dbReference type="ARBA" id="ARBA00022692"/>
    </source>
</evidence>
<keyword evidence="2" id="KW-1003">Cell membrane</keyword>
<dbReference type="GO" id="GO:0005886">
    <property type="term" value="C:plasma membrane"/>
    <property type="evidence" value="ECO:0007669"/>
    <property type="project" value="UniProtKB-SubCell"/>
</dbReference>
<evidence type="ECO:0000313" key="7">
    <source>
        <dbReference type="EMBL" id="AMB94450.1"/>
    </source>
</evidence>
<evidence type="ECO:0000313" key="8">
    <source>
        <dbReference type="Proteomes" id="UP000069912"/>
    </source>
</evidence>
<dbReference type="KEGG" id="asan:AWM72_06585"/>
<feature type="transmembrane region" description="Helical" evidence="6">
    <location>
        <begin position="128"/>
        <end position="146"/>
    </location>
</feature>
<organism evidence="7 8">
    <name type="scientific">Aerococcus sanguinicola</name>
    <dbReference type="NCBI Taxonomy" id="119206"/>
    <lineage>
        <taxon>Bacteria</taxon>
        <taxon>Bacillati</taxon>
        <taxon>Bacillota</taxon>
        <taxon>Bacilli</taxon>
        <taxon>Lactobacillales</taxon>
        <taxon>Aerococcaceae</taxon>
        <taxon>Aerococcus</taxon>
    </lineage>
</organism>
<dbReference type="EMBL" id="CP014160">
    <property type="protein sequence ID" value="AMB94450.1"/>
    <property type="molecule type" value="Genomic_DNA"/>
</dbReference>
<dbReference type="Proteomes" id="UP000069912">
    <property type="component" value="Chromosome"/>
</dbReference>
<protein>
    <submittedName>
        <fullName evidence="7">Lantibiotic ABC transporter permease</fullName>
    </submittedName>
</protein>
<evidence type="ECO:0000256" key="2">
    <source>
        <dbReference type="ARBA" id="ARBA00022475"/>
    </source>
</evidence>
<evidence type="ECO:0000256" key="6">
    <source>
        <dbReference type="SAM" id="Phobius"/>
    </source>
</evidence>
<keyword evidence="8" id="KW-1185">Reference proteome</keyword>
<name>A0A109RDS9_9LACT</name>
<dbReference type="InterPro" id="IPR036045">
    <property type="entry name" value="Sec1-like_sf"/>
</dbReference>
<dbReference type="PANTHER" id="PTHR30509">
    <property type="entry name" value="P-HYDROXYBENZOIC ACID EFFLUX PUMP SUBUNIT-RELATED"/>
    <property type="match status" value="1"/>
</dbReference>
<feature type="transmembrane region" description="Helical" evidence="6">
    <location>
        <begin position="99"/>
        <end position="116"/>
    </location>
</feature>
<evidence type="ECO:0000256" key="1">
    <source>
        <dbReference type="ARBA" id="ARBA00004651"/>
    </source>
</evidence>
<sequence length="368" mass="41912">MKLGARTIKTGIGVMVAIIISSLLPHIDPTMPAFTVVLTMQQSVGKTWESMSNRIIAAFMGGLCAVIMTTLFGRNAGIIGLTVIIFIVLMNSMKLSNAISIAAMTVVIIMLSPFDSDQEIILTASKRVIESLLGVIIAFLVNLFILPPKYDAVVYDEINTTNTEISIRLRAILRKNGEYSTLNSDLSWARHKIRHIQELFELLKEERVWRGKGITEFKRKLVILRSFIQALNHSTRLLRLLHEHTNVVFELPDSLRLEIRERIETLCAAHEQIFLKFDGRISPTEVNFFQSTSQYRQHLIDNMFKAARLSEDETDTSQLERSNAIILITSTIIRYEESLMRLNMLVRSYHLHHVDDKFQADSLKGLEK</sequence>